<dbReference type="EMBL" id="JACHHI010000004">
    <property type="protein sequence ID" value="MBB6478018.1"/>
    <property type="molecule type" value="Genomic_DNA"/>
</dbReference>
<dbReference type="GeneID" id="93486337"/>
<evidence type="ECO:0000313" key="2">
    <source>
        <dbReference type="EMBL" id="MBB6478018.1"/>
    </source>
</evidence>
<protein>
    <recommendedName>
        <fullName evidence="1">tRNA (guanine-N(1)-)-methyltransferase C-terminal domain-containing protein</fullName>
    </recommendedName>
</protein>
<reference evidence="2 3" key="1">
    <citation type="submission" date="2020-08" db="EMBL/GenBank/DDBJ databases">
        <title>Genomic Encyclopedia of Type Strains, Phase IV (KMG-IV): sequencing the most valuable type-strain genomes for metagenomic binning, comparative biology and taxonomic classification.</title>
        <authorList>
            <person name="Goeker M."/>
        </authorList>
    </citation>
    <scope>NUCLEOTIDE SEQUENCE [LARGE SCALE GENOMIC DNA]</scope>
    <source>
        <strain evidence="2 3">DSM 21255</strain>
    </source>
</reference>
<sequence>MAHFSIGLVHYPIYNKHGDIITTALTNYDIHDLARSATTYGVENYYIIHPNFAQRKLAEEIMEHWQTGFGSTYNPDRKDAFAHVKLRENLAQVREEIHRETGHPPQIITTDARTYPNTVTYRQVREWLQTTDNSYLLLFGTGYGMTKEAMQSFDYILEPIYGAGAYNHLSVRSAAAIMLDRLCGTEWWQA</sequence>
<gene>
    <name evidence="2" type="ORF">HNR45_001071</name>
</gene>
<dbReference type="Pfam" id="PF09936">
    <property type="entry name" value="Methyltrn_RNA_4"/>
    <property type="match status" value="1"/>
</dbReference>
<dbReference type="InterPro" id="IPR029028">
    <property type="entry name" value="Alpha/beta_knot_MTases"/>
</dbReference>
<dbReference type="RefSeq" id="WP_024048660.1">
    <property type="nucleotide sequence ID" value="NZ_CABWNB010000001.1"/>
</dbReference>
<dbReference type="Proteomes" id="UP000591941">
    <property type="component" value="Unassembled WGS sequence"/>
</dbReference>
<comment type="caution">
    <text evidence="2">The sequence shown here is derived from an EMBL/GenBank/DDBJ whole genome shotgun (WGS) entry which is preliminary data.</text>
</comment>
<name>A0A841R5G1_9FIRM</name>
<organism evidence="2 3">
    <name type="scientific">Negativicoccus succinicivorans</name>
    <dbReference type="NCBI Taxonomy" id="620903"/>
    <lineage>
        <taxon>Bacteria</taxon>
        <taxon>Bacillati</taxon>
        <taxon>Bacillota</taxon>
        <taxon>Negativicutes</taxon>
        <taxon>Veillonellales</taxon>
        <taxon>Veillonellaceae</taxon>
        <taxon>Negativicoccus</taxon>
    </lineage>
</organism>
<proteinExistence type="predicted"/>
<evidence type="ECO:0000313" key="3">
    <source>
        <dbReference type="Proteomes" id="UP000591941"/>
    </source>
</evidence>
<dbReference type="AlphaFoldDB" id="A0A841R5G1"/>
<accession>A0A841R5G1</accession>
<dbReference type="InterPro" id="IPR029026">
    <property type="entry name" value="tRNA_m1G_MTases_N"/>
</dbReference>
<dbReference type="SUPFAM" id="SSF75217">
    <property type="entry name" value="alpha/beta knot"/>
    <property type="match status" value="1"/>
</dbReference>
<dbReference type="Gene3D" id="3.40.1280.10">
    <property type="match status" value="1"/>
</dbReference>
<dbReference type="InterPro" id="IPR019230">
    <property type="entry name" value="RNA_MeTrfase_C_dom"/>
</dbReference>
<keyword evidence="3" id="KW-1185">Reference proteome</keyword>
<dbReference type="OrthoDB" id="9794931at2"/>
<evidence type="ECO:0000259" key="1">
    <source>
        <dbReference type="Pfam" id="PF09936"/>
    </source>
</evidence>
<dbReference type="CDD" id="cd18085">
    <property type="entry name" value="TM1570-like"/>
    <property type="match status" value="1"/>
</dbReference>
<feature type="domain" description="tRNA (guanine-N(1)-)-methyltransferase C-terminal" evidence="1">
    <location>
        <begin position="5"/>
        <end position="184"/>
    </location>
</feature>